<protein>
    <submittedName>
        <fullName evidence="1">1927_t:CDS:1</fullName>
    </submittedName>
</protein>
<dbReference type="Proteomes" id="UP000789572">
    <property type="component" value="Unassembled WGS sequence"/>
</dbReference>
<evidence type="ECO:0000313" key="2">
    <source>
        <dbReference type="Proteomes" id="UP000789572"/>
    </source>
</evidence>
<comment type="caution">
    <text evidence="1">The sequence shown here is derived from an EMBL/GenBank/DDBJ whole genome shotgun (WGS) entry which is preliminary data.</text>
</comment>
<accession>A0A9N9APD3</accession>
<sequence>MNDGQLANPDEMLASGIFNDASFKDEEDAFAETDNIKKPDQDCGYDVLLMILLFTEVIKKQPNKDLPWTRLVD</sequence>
<proteinExistence type="predicted"/>
<evidence type="ECO:0000313" key="1">
    <source>
        <dbReference type="EMBL" id="CAG8536863.1"/>
    </source>
</evidence>
<dbReference type="AlphaFoldDB" id="A0A9N9APD3"/>
<dbReference type="EMBL" id="CAJVPJ010000555">
    <property type="protein sequence ID" value="CAG8536863.1"/>
    <property type="molecule type" value="Genomic_DNA"/>
</dbReference>
<reference evidence="1" key="1">
    <citation type="submission" date="2021-06" db="EMBL/GenBank/DDBJ databases">
        <authorList>
            <person name="Kallberg Y."/>
            <person name="Tangrot J."/>
            <person name="Rosling A."/>
        </authorList>
    </citation>
    <scope>NUCLEOTIDE SEQUENCE</scope>
    <source>
        <strain evidence="1">IA702</strain>
    </source>
</reference>
<organism evidence="1 2">
    <name type="scientific">Paraglomus occultum</name>
    <dbReference type="NCBI Taxonomy" id="144539"/>
    <lineage>
        <taxon>Eukaryota</taxon>
        <taxon>Fungi</taxon>
        <taxon>Fungi incertae sedis</taxon>
        <taxon>Mucoromycota</taxon>
        <taxon>Glomeromycotina</taxon>
        <taxon>Glomeromycetes</taxon>
        <taxon>Paraglomerales</taxon>
        <taxon>Paraglomeraceae</taxon>
        <taxon>Paraglomus</taxon>
    </lineage>
</organism>
<name>A0A9N9APD3_9GLOM</name>
<gene>
    <name evidence="1" type="ORF">POCULU_LOCUS4336</name>
</gene>
<keyword evidence="2" id="KW-1185">Reference proteome</keyword>